<evidence type="ECO:0000256" key="1">
    <source>
        <dbReference type="ARBA" id="ARBA00007072"/>
    </source>
</evidence>
<feature type="domain" description="ThuA-like" evidence="6">
    <location>
        <begin position="396"/>
        <end position="618"/>
    </location>
</feature>
<dbReference type="OrthoDB" id="9808897at2"/>
<dbReference type="GO" id="GO:0008810">
    <property type="term" value="F:cellulase activity"/>
    <property type="evidence" value="ECO:0007669"/>
    <property type="project" value="InterPro"/>
</dbReference>
<dbReference type="Pfam" id="PF06283">
    <property type="entry name" value="ThuA"/>
    <property type="match status" value="3"/>
</dbReference>
<comment type="similarity">
    <text evidence="1">Belongs to the glycosyl hydrolase 9 (cellulase E) family.</text>
</comment>
<keyword evidence="7" id="KW-0315">Glutamine amidotransferase</keyword>
<dbReference type="InterPro" id="IPR008928">
    <property type="entry name" value="6-hairpin_glycosidase_sf"/>
</dbReference>
<dbReference type="CDD" id="cd02850">
    <property type="entry name" value="E_set_Cellulase_N"/>
    <property type="match status" value="1"/>
</dbReference>
<evidence type="ECO:0000259" key="4">
    <source>
        <dbReference type="Pfam" id="PF00759"/>
    </source>
</evidence>
<evidence type="ECO:0000313" key="8">
    <source>
        <dbReference type="Proteomes" id="UP000294498"/>
    </source>
</evidence>
<dbReference type="PANTHER" id="PTHR40469">
    <property type="entry name" value="SECRETED GLYCOSYL HYDROLASE"/>
    <property type="match status" value="1"/>
</dbReference>
<proteinExistence type="inferred from homology"/>
<feature type="domain" description="ThuA-like" evidence="6">
    <location>
        <begin position="34"/>
        <end position="253"/>
    </location>
</feature>
<evidence type="ECO:0000259" key="6">
    <source>
        <dbReference type="Pfam" id="PF06283"/>
    </source>
</evidence>
<sequence>MAAIRYIRSSYMKKLILILGVFLLSAGLRAQSFKVLVVASRAKDHLKMIAAARPVLEQMAKDNGFALDFTDDTSRISDAGLAGYQVFVMLHLAPFDMSYSQQAALQKFVEQGKGWVGIHAAGLTGRQFLGTGTRYWQWFEDFMGGVTYSPHPAYQKGTVLVEDHNHPATRHLPPTFDISDEWYEFNKSPRSTVRVLASADESTYHQNRPMGDHPIVWTNERYRRMIYIGVGHDPSVFGNESYLRLVRDAIVWAGSNDYSYEKVIPSSLGFDRARQWLAGGLPDSGSSLITADRAAGRLSGTGTFRVATGDSGNYYQVTFDIDIRVTDSNYSFHASHFYEKPVEKGITNAFSKIEYRWWDYWHGHPWSSEDSALFKGIDRNISAFTASLASGGRRFRVLALYENGGHHVAFSARARTWLDQLALDSNFAIDYIQNTDKIDEAYLSNYQLILQLDYAPYAWKDKAVDAFQQYIEQGRGGWVGFHHATLLGEFDGYPMWQWFSTFMGGIRWKNYIPGFAQGEVRVEDTLHPVMKGVPSTFTIPKEEWYTYDKSPRGQVHVIANVDESSYTPSSAVKMGDHPIIWTNEQYKARNVYIFMGHSPVLFDNEAYKKIVSNAICWAAKTAPPHFFKAVAFYSTTVEPDHVDFARDAIQFYSDLAVRRHFVFDTTSDWANMNDDFLKNYQEVLWLNDFPKTQPQRAAFEKYMTGGGAWLGFHVSGYNDKDTHWPWFVRFLGGSVFYTNSWPPLPATLVVDSSNHSVTRGLPSSYVSPLNEWYAWKPSPRENKDVKVLLTLDTSNYPLGKKDRIPGGDVPVAWTNTRYNMVYMNMGHGDHIFTSSTQNRLFENAILWLGAPKIYVNQVGFDKDGPKTAVVSAGGFTTFNLVDAGSGKVVYTGALSAPQRLDEWDPGKLFYQADFSSFKSPGRYRLSLGDYSSEPFTIEENALARLTIPSIIHYYHKQRANTPQELAADAHMRLFGSDKTVDIRGGWCDASGDVSKYFSHLAYANFMSPQQTPLVVWSMESADESIPGLLTKWGIKDSLEKEALYGADYLMRALSKDDYFYMIVFSYFNKDPNARRIVRLLANSVTTDQYQAAFREGGGMAIAALARIARWKKYGAFTSEEYLSAAQRAFAHLLVNNTRYDDDGKENIIDDYCALMAATELWIATDSALYREQARLRMHHLEARMTPLGYFIADDNHRPFWHASDAGLPVIALSRFLDKEKDRGERQRALAVIRKALDYNLRVTRRVSNPFGYARQTFLYHGAVQDGFFIPHDNETGWWWQGENARLASLATAALVGGRWVNSGRVSDSLARYAAQQLSWILGGNPYSVCFMYGFGYSNTPYMQSNFGHGSEIGGISNGITGVHADGSGIEYKPHDEGNEWRWTEQWIPHAAWFLQAVAAMARENR</sequence>
<dbReference type="Pfam" id="PF02927">
    <property type="entry name" value="CelD_N"/>
    <property type="match status" value="1"/>
</dbReference>
<dbReference type="InterPro" id="IPR012341">
    <property type="entry name" value="6hp_glycosidase-like_sf"/>
</dbReference>
<dbReference type="InterPro" id="IPR014756">
    <property type="entry name" value="Ig_E-set"/>
</dbReference>
<reference evidence="7 8" key="1">
    <citation type="submission" date="2019-03" db="EMBL/GenBank/DDBJ databases">
        <title>Genomic Encyclopedia of Type Strains, Phase IV (KMG-IV): sequencing the most valuable type-strain genomes for metagenomic binning, comparative biology and taxonomic classification.</title>
        <authorList>
            <person name="Goeker M."/>
        </authorList>
    </citation>
    <scope>NUCLEOTIDE SEQUENCE [LARGE SCALE GENOMIC DNA]</scope>
    <source>
        <strain evidence="7 8">DSM 100059</strain>
    </source>
</reference>
<feature type="domain" description="Cellulase Ig-like" evidence="5">
    <location>
        <begin position="850"/>
        <end position="930"/>
    </location>
</feature>
<dbReference type="EMBL" id="SODV01000002">
    <property type="protein sequence ID" value="TDW97450.1"/>
    <property type="molecule type" value="Genomic_DNA"/>
</dbReference>
<dbReference type="SUPFAM" id="SSF52317">
    <property type="entry name" value="Class I glutamine amidotransferase-like"/>
    <property type="match status" value="3"/>
</dbReference>
<comment type="caution">
    <text evidence="7">The sequence shown here is derived from an EMBL/GenBank/DDBJ whole genome shotgun (WGS) entry which is preliminary data.</text>
</comment>
<keyword evidence="2" id="KW-0119">Carbohydrate metabolism</keyword>
<keyword evidence="7" id="KW-0808">Transferase</keyword>
<dbReference type="InterPro" id="IPR004197">
    <property type="entry name" value="Cellulase_Ig-like"/>
</dbReference>
<protein>
    <submittedName>
        <fullName evidence="7">Type 1 glutamine amidotransferase</fullName>
    </submittedName>
</protein>
<feature type="domain" description="ThuA-like" evidence="6">
    <location>
        <begin position="630"/>
        <end position="847"/>
    </location>
</feature>
<dbReference type="Proteomes" id="UP000294498">
    <property type="component" value="Unassembled WGS sequence"/>
</dbReference>
<dbReference type="SUPFAM" id="SSF48208">
    <property type="entry name" value="Six-hairpin glycosidases"/>
    <property type="match status" value="1"/>
</dbReference>
<accession>A0A4R8DKB1</accession>
<dbReference type="InterPro" id="IPR001701">
    <property type="entry name" value="Glyco_hydro_9"/>
</dbReference>
<evidence type="ECO:0000256" key="2">
    <source>
        <dbReference type="ARBA" id="ARBA00023277"/>
    </source>
</evidence>
<name>A0A4R8DKB1_9BACT</name>
<dbReference type="GO" id="GO:0016740">
    <property type="term" value="F:transferase activity"/>
    <property type="evidence" value="ECO:0007669"/>
    <property type="project" value="UniProtKB-KW"/>
</dbReference>
<evidence type="ECO:0000313" key="7">
    <source>
        <dbReference type="EMBL" id="TDW97450.1"/>
    </source>
</evidence>
<gene>
    <name evidence="7" type="ORF">EDB95_5300</name>
</gene>
<dbReference type="SUPFAM" id="SSF81296">
    <property type="entry name" value="E set domains"/>
    <property type="match status" value="1"/>
</dbReference>
<keyword evidence="8" id="KW-1185">Reference proteome</keyword>
<dbReference type="Gene3D" id="2.60.40.10">
    <property type="entry name" value="Immunoglobulins"/>
    <property type="match status" value="1"/>
</dbReference>
<feature type="domain" description="Glycoside hydrolase family 9" evidence="4">
    <location>
        <begin position="951"/>
        <end position="1391"/>
    </location>
</feature>
<dbReference type="Gene3D" id="1.50.10.10">
    <property type="match status" value="1"/>
</dbReference>
<keyword evidence="3" id="KW-0624">Polysaccharide degradation</keyword>
<dbReference type="InterPro" id="IPR029062">
    <property type="entry name" value="Class_I_gatase-like"/>
</dbReference>
<dbReference type="GO" id="GO:0000272">
    <property type="term" value="P:polysaccharide catabolic process"/>
    <property type="evidence" value="ECO:0007669"/>
    <property type="project" value="UniProtKB-KW"/>
</dbReference>
<evidence type="ECO:0000259" key="5">
    <source>
        <dbReference type="Pfam" id="PF02927"/>
    </source>
</evidence>
<dbReference type="PANTHER" id="PTHR40469:SF2">
    <property type="entry name" value="GALACTOSE-BINDING DOMAIN-LIKE SUPERFAMILY PROTEIN"/>
    <property type="match status" value="1"/>
</dbReference>
<dbReference type="InterPro" id="IPR029010">
    <property type="entry name" value="ThuA-like"/>
</dbReference>
<organism evidence="7 8">
    <name type="scientific">Dinghuibacter silviterrae</name>
    <dbReference type="NCBI Taxonomy" id="1539049"/>
    <lineage>
        <taxon>Bacteria</taxon>
        <taxon>Pseudomonadati</taxon>
        <taxon>Bacteroidota</taxon>
        <taxon>Chitinophagia</taxon>
        <taxon>Chitinophagales</taxon>
        <taxon>Chitinophagaceae</taxon>
        <taxon>Dinghuibacter</taxon>
    </lineage>
</organism>
<evidence type="ECO:0000256" key="3">
    <source>
        <dbReference type="ARBA" id="ARBA00023326"/>
    </source>
</evidence>
<dbReference type="Gene3D" id="3.40.50.880">
    <property type="match status" value="3"/>
</dbReference>
<dbReference type="Pfam" id="PF00759">
    <property type="entry name" value="Glyco_hydro_9"/>
    <property type="match status" value="1"/>
</dbReference>
<dbReference type="InterPro" id="IPR013783">
    <property type="entry name" value="Ig-like_fold"/>
</dbReference>